<accession>A0A445MSW5</accession>
<dbReference type="Gene3D" id="3.40.50.10070">
    <property type="entry name" value="TolB, N-terminal domain"/>
    <property type="match status" value="1"/>
</dbReference>
<comment type="subcellular location">
    <subcellularLocation>
        <location evidence="1">Periplasm</location>
    </subcellularLocation>
</comment>
<evidence type="ECO:0000256" key="3">
    <source>
        <dbReference type="ARBA" id="ARBA00022729"/>
    </source>
</evidence>
<dbReference type="NCBIfam" id="TIGR02800">
    <property type="entry name" value="propeller_TolB"/>
    <property type="match status" value="1"/>
</dbReference>
<keyword evidence="4" id="KW-0574">Periplasm</keyword>
<evidence type="ECO:0000256" key="4">
    <source>
        <dbReference type="ARBA" id="ARBA00022764"/>
    </source>
</evidence>
<dbReference type="Pfam" id="PF04052">
    <property type="entry name" value="TolB_N"/>
    <property type="match status" value="1"/>
</dbReference>
<organism evidence="6">
    <name type="scientific">uncultured Desulfobacterium sp</name>
    <dbReference type="NCBI Taxonomy" id="201089"/>
    <lineage>
        <taxon>Bacteria</taxon>
        <taxon>Pseudomonadati</taxon>
        <taxon>Thermodesulfobacteriota</taxon>
        <taxon>Desulfobacteria</taxon>
        <taxon>Desulfobacterales</taxon>
        <taxon>Desulfobacteriaceae</taxon>
        <taxon>Desulfobacterium</taxon>
        <taxon>environmental samples</taxon>
    </lineage>
</organism>
<dbReference type="PANTHER" id="PTHR36842:SF1">
    <property type="entry name" value="PROTEIN TOLB"/>
    <property type="match status" value="1"/>
</dbReference>
<feature type="domain" description="TolB N-terminal" evidence="5">
    <location>
        <begin position="40"/>
        <end position="149"/>
    </location>
</feature>
<comment type="similarity">
    <text evidence="2">Belongs to the TolB family.</text>
</comment>
<dbReference type="Pfam" id="PF07676">
    <property type="entry name" value="PD40"/>
    <property type="match status" value="4"/>
</dbReference>
<dbReference type="InterPro" id="IPR011042">
    <property type="entry name" value="6-blade_b-propeller_TolB-like"/>
</dbReference>
<name>A0A445MSW5_9BACT</name>
<evidence type="ECO:0000256" key="2">
    <source>
        <dbReference type="ARBA" id="ARBA00009820"/>
    </source>
</evidence>
<evidence type="ECO:0000259" key="5">
    <source>
        <dbReference type="Pfam" id="PF04052"/>
    </source>
</evidence>
<dbReference type="InterPro" id="IPR007195">
    <property type="entry name" value="TolB_N"/>
</dbReference>
<protein>
    <submittedName>
        <fullName evidence="6">Protein TolB</fullName>
    </submittedName>
</protein>
<proteinExistence type="inferred from homology"/>
<keyword evidence="3" id="KW-0732">Signal</keyword>
<evidence type="ECO:0000256" key="1">
    <source>
        <dbReference type="ARBA" id="ARBA00004418"/>
    </source>
</evidence>
<dbReference type="HAMAP" id="MF_00671">
    <property type="entry name" value="TolB"/>
    <property type="match status" value="1"/>
</dbReference>
<evidence type="ECO:0000313" key="6">
    <source>
        <dbReference type="EMBL" id="SPD72533.1"/>
    </source>
</evidence>
<dbReference type="SUPFAM" id="SSF69304">
    <property type="entry name" value="Tricorn protease N-terminal domain"/>
    <property type="match status" value="1"/>
</dbReference>
<sequence>MHCKLKHTLASRGQGYFFFLFICLFIVLLSFPCISRARIYIDINAPSFQKFQIAIPEFGSLTGQNQCGDFGANLLSVVSSDLDFSGLFSIIDKKAYLVGQAAGLSAENINYKDWSAIGAELLLLGTYACSGGTLEIEARLFDVFSGQQVLGKRVSGNRDHYRYLIHRLSNEIVQKLTGYPGIFLTKLSFISDTSGNKEVYISDYDGYNVKQITRDRSIILLPRLSPDRKRITYTSYKEGEPILYLRNLESGSVKRLSGGGPGMNTGGSWAPDGDNLAVTISKKGNPDIYIIGLDGGITDRLTTYDGIDISPTYSPDGNRIAFVSDRSGAPQIYILGMGSGKTSRLTYNMKYCTSPSWSSLNRIAFAGIDGGRLDIFTIDANGGQAVRCTNGQGKNEDPCWSPDGRYIVFSSNRSGRYNLYIMNANGQNQKRIKALSGNQTSPSWAQ</sequence>
<dbReference type="GO" id="GO:0017038">
    <property type="term" value="P:protein import"/>
    <property type="evidence" value="ECO:0007669"/>
    <property type="project" value="InterPro"/>
</dbReference>
<reference evidence="6" key="1">
    <citation type="submission" date="2018-01" db="EMBL/GenBank/DDBJ databases">
        <authorList>
            <person name="Regsiter A."/>
            <person name="William W."/>
        </authorList>
    </citation>
    <scope>NUCLEOTIDE SEQUENCE</scope>
    <source>
        <strain evidence="6">TRIP AH-1</strain>
    </source>
</reference>
<dbReference type="SUPFAM" id="SSF52964">
    <property type="entry name" value="TolB, N-terminal domain"/>
    <property type="match status" value="1"/>
</dbReference>
<dbReference type="PANTHER" id="PTHR36842">
    <property type="entry name" value="PROTEIN TOLB HOMOLOG"/>
    <property type="match status" value="1"/>
</dbReference>
<dbReference type="Gene3D" id="2.120.10.30">
    <property type="entry name" value="TolB, C-terminal domain"/>
    <property type="match status" value="2"/>
</dbReference>
<gene>
    <name evidence="6" type="primary">tolB</name>
    <name evidence="6" type="ORF">PITCH_A140013</name>
</gene>
<dbReference type="GO" id="GO:0042597">
    <property type="term" value="C:periplasmic space"/>
    <property type="evidence" value="ECO:0007669"/>
    <property type="project" value="UniProtKB-SubCell"/>
</dbReference>
<dbReference type="InterPro" id="IPR011659">
    <property type="entry name" value="WD40"/>
</dbReference>
<dbReference type="InterPro" id="IPR014167">
    <property type="entry name" value="Tol-Pal_TolB"/>
</dbReference>
<dbReference type="AlphaFoldDB" id="A0A445MSW5"/>
<dbReference type="EMBL" id="OJIN01000046">
    <property type="protein sequence ID" value="SPD72533.1"/>
    <property type="molecule type" value="Genomic_DNA"/>
</dbReference>